<organism evidence="13 14">
    <name type="scientific">Gibberella nygamai</name>
    <name type="common">Bean root rot disease fungus</name>
    <name type="synonym">Fusarium nygamai</name>
    <dbReference type="NCBI Taxonomy" id="42673"/>
    <lineage>
        <taxon>Eukaryota</taxon>
        <taxon>Fungi</taxon>
        <taxon>Dikarya</taxon>
        <taxon>Ascomycota</taxon>
        <taxon>Pezizomycotina</taxon>
        <taxon>Sordariomycetes</taxon>
        <taxon>Hypocreomycetidae</taxon>
        <taxon>Hypocreales</taxon>
        <taxon>Nectriaceae</taxon>
        <taxon>Fusarium</taxon>
        <taxon>Fusarium fujikuroi species complex</taxon>
    </lineage>
</organism>
<dbReference type="AlphaFoldDB" id="A0A2K0WS35"/>
<dbReference type="PROSITE" id="PS00061">
    <property type="entry name" value="ADH_SHORT"/>
    <property type="match status" value="1"/>
</dbReference>
<dbReference type="SUPFAM" id="SSF51735">
    <property type="entry name" value="NAD(P)-binding Rossmann-fold domains"/>
    <property type="match status" value="1"/>
</dbReference>
<evidence type="ECO:0000256" key="8">
    <source>
        <dbReference type="ARBA" id="ARBA00023136"/>
    </source>
</evidence>
<dbReference type="GO" id="GO:0052650">
    <property type="term" value="F:all-trans-retinol dehydrogenase (NADP+) activity"/>
    <property type="evidence" value="ECO:0007669"/>
    <property type="project" value="UniProtKB-ARBA"/>
</dbReference>
<dbReference type="Proteomes" id="UP000236664">
    <property type="component" value="Unassembled WGS sequence"/>
</dbReference>
<evidence type="ECO:0000256" key="7">
    <source>
        <dbReference type="ARBA" id="ARBA00023098"/>
    </source>
</evidence>
<name>A0A2K0WS35_GIBNY</name>
<keyword evidence="7" id="KW-0443">Lipid metabolism</keyword>
<reference evidence="13 14" key="1">
    <citation type="submission" date="2017-06" db="EMBL/GenBank/DDBJ databases">
        <title>Genome of Fusarium nygamai isolate CS10214.</title>
        <authorList>
            <person name="Gardiner D.M."/>
            <person name="Obanor F."/>
            <person name="Kazan K."/>
        </authorList>
    </citation>
    <scope>NUCLEOTIDE SEQUENCE [LARGE SCALE GENOMIC DNA]</scope>
    <source>
        <strain evidence="13 14">CS10214</strain>
    </source>
</reference>
<evidence type="ECO:0000256" key="1">
    <source>
        <dbReference type="ARBA" id="ARBA00004141"/>
    </source>
</evidence>
<dbReference type="InterPro" id="IPR002347">
    <property type="entry name" value="SDR_fam"/>
</dbReference>
<dbReference type="Pfam" id="PF00106">
    <property type="entry name" value="adh_short"/>
    <property type="match status" value="1"/>
</dbReference>
<evidence type="ECO:0000313" key="13">
    <source>
        <dbReference type="EMBL" id="PNP85046.1"/>
    </source>
</evidence>
<accession>A0A2K0WS35</accession>
<evidence type="ECO:0000256" key="12">
    <source>
        <dbReference type="RuleBase" id="RU000363"/>
    </source>
</evidence>
<dbReference type="PANTHER" id="PTHR24322:SF736">
    <property type="entry name" value="RETINOL DEHYDROGENASE 10"/>
    <property type="match status" value="1"/>
</dbReference>
<dbReference type="OrthoDB" id="10253736at2759"/>
<evidence type="ECO:0000256" key="6">
    <source>
        <dbReference type="ARBA" id="ARBA00023002"/>
    </source>
</evidence>
<sequence>MVGMYQQQQILSKGIELAKSPKVQISAGIFLALKSLEYLNAWYTKRKVNNYVNDPSWDWSCEIVVVTGGSNGIGAAIVSRFAEKGIKVLILDRIPPATKLAANTYFYKIDLTDSEAISSVADQIREDHGNPTVLINNAGFAALTSILDSSESYLRKLFDVNLLAPYLLTQQFLPSMIKRNHGHIVNIASQASFATQATNVAYGSTKVGLLAFHEGLGQELRYIYKAPCVRTSVVHPSWIRTAMTEEMVAKGKLKDTVTPPEVVADKICNQVLSGFGAQIIVPSNLWWTSLIRGLPGWLQESLRNQVTLVLINAMGTGPK</sequence>
<dbReference type="Gene3D" id="3.40.50.720">
    <property type="entry name" value="NAD(P)-binding Rossmann-like Domain"/>
    <property type="match status" value="1"/>
</dbReference>
<evidence type="ECO:0000256" key="2">
    <source>
        <dbReference type="ARBA" id="ARBA00006484"/>
    </source>
</evidence>
<dbReference type="EMBL" id="MTQA01000033">
    <property type="protein sequence ID" value="PNP85046.1"/>
    <property type="molecule type" value="Genomic_DNA"/>
</dbReference>
<proteinExistence type="inferred from homology"/>
<dbReference type="PRINTS" id="PR00080">
    <property type="entry name" value="SDRFAMILY"/>
</dbReference>
<keyword evidence="3" id="KW-0812">Transmembrane</keyword>
<comment type="function">
    <text evidence="9">Catalyzes the reduction of all-trans-retinal to all-trans-retinol in the presence of NADPH.</text>
</comment>
<dbReference type="InterPro" id="IPR036291">
    <property type="entry name" value="NAD(P)-bd_dom_sf"/>
</dbReference>
<dbReference type="InterPro" id="IPR020904">
    <property type="entry name" value="Sc_DH/Rdtase_CS"/>
</dbReference>
<dbReference type="FunFam" id="3.40.50.720:FF:000131">
    <property type="entry name" value="Short-chain dehydrogenase/reductase 3"/>
    <property type="match status" value="1"/>
</dbReference>
<gene>
    <name evidence="13" type="ORF">FNYG_01571</name>
</gene>
<dbReference type="PRINTS" id="PR00081">
    <property type="entry name" value="GDHRDH"/>
</dbReference>
<comment type="caution">
    <text evidence="13">The sequence shown here is derived from an EMBL/GenBank/DDBJ whole genome shotgun (WGS) entry which is preliminary data.</text>
</comment>
<dbReference type="STRING" id="42673.A0A2K0WS35"/>
<keyword evidence="8" id="KW-0472">Membrane</keyword>
<keyword evidence="5" id="KW-1133">Transmembrane helix</keyword>
<evidence type="ECO:0000256" key="3">
    <source>
        <dbReference type="ARBA" id="ARBA00022692"/>
    </source>
</evidence>
<comment type="subcellular location">
    <subcellularLocation>
        <location evidence="1">Membrane</location>
        <topology evidence="1">Multi-pass membrane protein</topology>
    </subcellularLocation>
</comment>
<keyword evidence="14" id="KW-1185">Reference proteome</keyword>
<dbReference type="PANTHER" id="PTHR24322">
    <property type="entry name" value="PKSB"/>
    <property type="match status" value="1"/>
</dbReference>
<evidence type="ECO:0000256" key="10">
    <source>
        <dbReference type="ARBA" id="ARBA00068717"/>
    </source>
</evidence>
<keyword evidence="6" id="KW-0560">Oxidoreductase</keyword>
<evidence type="ECO:0000256" key="11">
    <source>
        <dbReference type="ARBA" id="ARBA00082544"/>
    </source>
</evidence>
<keyword evidence="4" id="KW-0521">NADP</keyword>
<evidence type="ECO:0000313" key="14">
    <source>
        <dbReference type="Proteomes" id="UP000236664"/>
    </source>
</evidence>
<evidence type="ECO:0000256" key="9">
    <source>
        <dbReference type="ARBA" id="ARBA00059620"/>
    </source>
</evidence>
<evidence type="ECO:0000256" key="5">
    <source>
        <dbReference type="ARBA" id="ARBA00022989"/>
    </source>
</evidence>
<protein>
    <recommendedName>
        <fullName evidence="10">Short-chain dehydrogenase/reductase 3</fullName>
    </recommendedName>
    <alternativeName>
        <fullName evidence="11">Retinal short-chain dehydrogenase/reductase 1</fullName>
    </alternativeName>
</protein>
<dbReference type="GO" id="GO:0016020">
    <property type="term" value="C:membrane"/>
    <property type="evidence" value="ECO:0007669"/>
    <property type="project" value="UniProtKB-SubCell"/>
</dbReference>
<evidence type="ECO:0000256" key="4">
    <source>
        <dbReference type="ARBA" id="ARBA00022857"/>
    </source>
</evidence>
<comment type="similarity">
    <text evidence="2 12">Belongs to the short-chain dehydrogenases/reductases (SDR) family.</text>
</comment>